<dbReference type="OrthoDB" id="9807664at2"/>
<accession>A0A6N6VU93</accession>
<dbReference type="Proteomes" id="UP000437748">
    <property type="component" value="Unassembled WGS sequence"/>
</dbReference>
<dbReference type="RefSeq" id="WP_153420525.1">
    <property type="nucleotide sequence ID" value="NZ_WFLM01000003.1"/>
</dbReference>
<proteinExistence type="predicted"/>
<dbReference type="EMBL" id="WFLM01000003">
    <property type="protein sequence ID" value="KAB8039126.1"/>
    <property type="molecule type" value="Genomic_DNA"/>
</dbReference>
<dbReference type="AlphaFoldDB" id="A0A6N6VU93"/>
<comment type="caution">
    <text evidence="1">The sequence shown here is derived from an EMBL/GenBank/DDBJ whole genome shotgun (WGS) entry which is preliminary data.</text>
</comment>
<keyword evidence="2" id="KW-1185">Reference proteome</keyword>
<evidence type="ECO:0000313" key="1">
    <source>
        <dbReference type="EMBL" id="KAB8039126.1"/>
    </source>
</evidence>
<sequence>MEQLTSYLHQAICLKPKKEGGRYIFKKWVKVKNGNKIPVNCKKSASPDLQSTYFVNPDKTEVLRYIRLDIDFNKSRDEFKSPDNKLDWHLIQERLKQYPKLFEAIEYVIKSTSGTGFHILFGLAPLPLDERTNGAQISARQLQYNLIQIFNEIGIGADPAALGLKQDFCTYNKKKSLVYHNEILTKRVEKEAKKPNYLKIDGAEVSNKKEPFITNLLKHTENIVEELEINYRLYKDIRVEKSFSKLFLYLMGLYNPKQFDNKSFLIGEKKLIDLNLPYVSAYSMIELKKEEIVKLMDINIRTANIYFKMDRFHSLFHFEETIDNTIRIGCRQSKIVLKQIDRAQKVLAANTSQNRIKLKIIEPFKVQDGERNLAIVNWAIGYKWNGYSEIQTLNKISLRVKLIPNFETSKSCKENQLKCTVHSIFSNRKELFGIGKIILPSWMEDDKLFLKRAAIKISRQDKLSFRLNIEQSNIIVTKACFILRPLTSSRSETPWGFSCGAVQSFPLSITNKEKMSISFKKVQNFSPSELNFQGPTGTLLSFPIKQTNVKINAVTFNQRIGFFYEGKMLLCLVKNRHYKLKNVLPKLKDLLGKTAHLNFISVIHMRKNTKAYQILASQLYSKNINPINSSQICGYKSSKAENLNSYFIKRAKYLGVSLEEYLRGTQQPIHKTEFEEENKIPF</sequence>
<protein>
    <submittedName>
        <fullName evidence="1">Uncharacterized protein</fullName>
    </submittedName>
</protein>
<organism evidence="1 2">
    <name type="scientific">Silvanigrella paludirubra</name>
    <dbReference type="NCBI Taxonomy" id="2499159"/>
    <lineage>
        <taxon>Bacteria</taxon>
        <taxon>Pseudomonadati</taxon>
        <taxon>Bdellovibrionota</taxon>
        <taxon>Oligoflexia</taxon>
        <taxon>Silvanigrellales</taxon>
        <taxon>Silvanigrellaceae</taxon>
        <taxon>Silvanigrella</taxon>
    </lineage>
</organism>
<name>A0A6N6VU93_9BACT</name>
<reference evidence="1 2" key="1">
    <citation type="submission" date="2019-10" db="EMBL/GenBank/DDBJ databases">
        <title>New species of Slilvanegrellaceae.</title>
        <authorList>
            <person name="Pitt A."/>
            <person name="Hahn M.W."/>
        </authorList>
    </citation>
    <scope>NUCLEOTIDE SEQUENCE [LARGE SCALE GENOMIC DNA]</scope>
    <source>
        <strain evidence="1 2">SP-Ram-0.45-NSY-1</strain>
    </source>
</reference>
<gene>
    <name evidence="1" type="ORF">GCL60_09735</name>
</gene>
<evidence type="ECO:0000313" key="2">
    <source>
        <dbReference type="Proteomes" id="UP000437748"/>
    </source>
</evidence>